<dbReference type="InterPro" id="IPR017441">
    <property type="entry name" value="Protein_kinase_ATP_BS"/>
</dbReference>
<dbReference type="PRINTS" id="PR00019">
    <property type="entry name" value="LEURICHRPT"/>
</dbReference>
<reference evidence="24 25" key="1">
    <citation type="journal article" date="2019" name="Nat. Plants">
        <title>Stout camphor tree genome fills gaps in understanding of flowering plant genome evolution.</title>
        <authorList>
            <person name="Chaw S.M."/>
            <person name="Liu Y.C."/>
            <person name="Wu Y.W."/>
            <person name="Wang H.Y."/>
            <person name="Lin C.I."/>
            <person name="Wu C.S."/>
            <person name="Ke H.M."/>
            <person name="Chang L.Y."/>
            <person name="Hsu C.Y."/>
            <person name="Yang H.T."/>
            <person name="Sudianto E."/>
            <person name="Hsu M.H."/>
            <person name="Wu K.P."/>
            <person name="Wang L.N."/>
            <person name="Leebens-Mack J.H."/>
            <person name="Tsai I.J."/>
        </authorList>
    </citation>
    <scope>NUCLEOTIDE SEQUENCE [LARGE SCALE GENOMIC DNA]</scope>
    <source>
        <strain evidence="25">cv. Chaw 1501</strain>
        <tissue evidence="24">Young leaves</tissue>
    </source>
</reference>
<dbReference type="GO" id="GO:0005886">
    <property type="term" value="C:plasma membrane"/>
    <property type="evidence" value="ECO:0007669"/>
    <property type="project" value="UniProtKB-SubCell"/>
</dbReference>
<evidence type="ECO:0000256" key="18">
    <source>
        <dbReference type="ARBA" id="ARBA00047899"/>
    </source>
</evidence>
<dbReference type="InterPro" id="IPR032675">
    <property type="entry name" value="LRR_dom_sf"/>
</dbReference>
<evidence type="ECO:0000256" key="14">
    <source>
        <dbReference type="ARBA" id="ARBA00022989"/>
    </source>
</evidence>
<evidence type="ECO:0000259" key="23">
    <source>
        <dbReference type="PROSITE" id="PS50011"/>
    </source>
</evidence>
<keyword evidence="10" id="KW-0677">Repeat</keyword>
<accession>A0A443Q3G1</accession>
<dbReference type="Pfam" id="PF13855">
    <property type="entry name" value="LRR_8"/>
    <property type="match status" value="2"/>
</dbReference>
<dbReference type="Gene3D" id="1.10.510.10">
    <property type="entry name" value="Transferase(Phosphotransferase) domain 1"/>
    <property type="match status" value="1"/>
</dbReference>
<evidence type="ECO:0000256" key="7">
    <source>
        <dbReference type="ARBA" id="ARBA00022679"/>
    </source>
</evidence>
<dbReference type="InterPro" id="IPR011009">
    <property type="entry name" value="Kinase-like_dom_sf"/>
</dbReference>
<comment type="caution">
    <text evidence="24">The sequence shown here is derived from an EMBL/GenBank/DDBJ whole genome shotgun (WGS) entry which is preliminary data.</text>
</comment>
<evidence type="ECO:0000313" key="25">
    <source>
        <dbReference type="Proteomes" id="UP000283530"/>
    </source>
</evidence>
<evidence type="ECO:0000256" key="6">
    <source>
        <dbReference type="ARBA" id="ARBA00022614"/>
    </source>
</evidence>
<gene>
    <name evidence="24" type="ORF">CKAN_02702600</name>
</gene>
<dbReference type="PANTHER" id="PTHR48053:SF22">
    <property type="entry name" value="MDIS1-INTERACTING RECEPTOR LIKE KINASE 2-LIKE"/>
    <property type="match status" value="1"/>
</dbReference>
<feature type="domain" description="Protein kinase" evidence="23">
    <location>
        <begin position="724"/>
        <end position="990"/>
    </location>
</feature>
<evidence type="ECO:0000256" key="16">
    <source>
        <dbReference type="ARBA" id="ARBA00023170"/>
    </source>
</evidence>
<evidence type="ECO:0000256" key="8">
    <source>
        <dbReference type="ARBA" id="ARBA00022692"/>
    </source>
</evidence>
<comment type="catalytic activity">
    <reaction evidence="19">
        <text>L-seryl-[protein] + ATP = O-phospho-L-seryl-[protein] + ADP + H(+)</text>
        <dbReference type="Rhea" id="RHEA:17989"/>
        <dbReference type="Rhea" id="RHEA-COMP:9863"/>
        <dbReference type="Rhea" id="RHEA-COMP:11604"/>
        <dbReference type="ChEBI" id="CHEBI:15378"/>
        <dbReference type="ChEBI" id="CHEBI:29999"/>
        <dbReference type="ChEBI" id="CHEBI:30616"/>
        <dbReference type="ChEBI" id="CHEBI:83421"/>
        <dbReference type="ChEBI" id="CHEBI:456216"/>
        <dbReference type="EC" id="2.7.11.1"/>
    </reaction>
</comment>
<evidence type="ECO:0000256" key="10">
    <source>
        <dbReference type="ARBA" id="ARBA00022737"/>
    </source>
</evidence>
<dbReference type="FunFam" id="3.80.10.10:FF:000453">
    <property type="entry name" value="Leucine-rich receptor-like protein kinase family protein"/>
    <property type="match status" value="1"/>
</dbReference>
<dbReference type="FunFam" id="3.80.10.10:FF:000177">
    <property type="entry name" value="Leucine-rich repeat receptor-like serine/threonine-protein kinase At1g17230"/>
    <property type="match status" value="1"/>
</dbReference>
<comment type="catalytic activity">
    <reaction evidence="18">
        <text>L-threonyl-[protein] + ATP = O-phospho-L-threonyl-[protein] + ADP + H(+)</text>
        <dbReference type="Rhea" id="RHEA:46608"/>
        <dbReference type="Rhea" id="RHEA-COMP:11060"/>
        <dbReference type="Rhea" id="RHEA-COMP:11605"/>
        <dbReference type="ChEBI" id="CHEBI:15378"/>
        <dbReference type="ChEBI" id="CHEBI:30013"/>
        <dbReference type="ChEBI" id="CHEBI:30616"/>
        <dbReference type="ChEBI" id="CHEBI:61977"/>
        <dbReference type="ChEBI" id="CHEBI:456216"/>
        <dbReference type="EC" id="2.7.11.1"/>
    </reaction>
</comment>
<dbReference type="Gene3D" id="3.80.10.10">
    <property type="entry name" value="Ribonuclease Inhibitor"/>
    <property type="match status" value="5"/>
</dbReference>
<dbReference type="CDD" id="cd12087">
    <property type="entry name" value="TM_EGFR-like"/>
    <property type="match status" value="1"/>
</dbReference>
<evidence type="ECO:0000256" key="1">
    <source>
        <dbReference type="ARBA" id="ARBA00004236"/>
    </source>
</evidence>
<dbReference type="GO" id="GO:0051707">
    <property type="term" value="P:response to other organism"/>
    <property type="evidence" value="ECO:0007669"/>
    <property type="project" value="UniProtKB-ARBA"/>
</dbReference>
<dbReference type="PROSITE" id="PS00109">
    <property type="entry name" value="PROTEIN_KINASE_TYR"/>
    <property type="match status" value="1"/>
</dbReference>
<evidence type="ECO:0000256" key="3">
    <source>
        <dbReference type="ARBA" id="ARBA00012513"/>
    </source>
</evidence>
<dbReference type="SUPFAM" id="SSF56112">
    <property type="entry name" value="Protein kinase-like (PK-like)"/>
    <property type="match status" value="1"/>
</dbReference>
<feature type="chain" id="PRO_5019290576" description="non-specific serine/threonine protein kinase" evidence="22">
    <location>
        <begin position="30"/>
        <end position="1013"/>
    </location>
</feature>
<keyword evidence="7" id="KW-0808">Transferase</keyword>
<dbReference type="Proteomes" id="UP000283530">
    <property type="component" value="Unassembled WGS sequence"/>
</dbReference>
<evidence type="ECO:0000256" key="12">
    <source>
        <dbReference type="ARBA" id="ARBA00022777"/>
    </source>
</evidence>
<dbReference type="PROSITE" id="PS00107">
    <property type="entry name" value="PROTEIN_KINASE_ATP"/>
    <property type="match status" value="1"/>
</dbReference>
<dbReference type="InterPro" id="IPR001611">
    <property type="entry name" value="Leu-rich_rpt"/>
</dbReference>
<dbReference type="PROSITE" id="PS50011">
    <property type="entry name" value="PROTEIN_KINASE_DOM"/>
    <property type="match status" value="1"/>
</dbReference>
<evidence type="ECO:0000256" key="9">
    <source>
        <dbReference type="ARBA" id="ARBA00022729"/>
    </source>
</evidence>
<dbReference type="FunFam" id="3.80.10.10:FF:000400">
    <property type="entry name" value="Nuclear pore complex protein NUP107"/>
    <property type="match status" value="1"/>
</dbReference>
<keyword evidence="6" id="KW-0433">Leucine-rich repeat</keyword>
<dbReference type="Pfam" id="PF00069">
    <property type="entry name" value="Pkinase"/>
    <property type="match status" value="1"/>
</dbReference>
<dbReference type="SUPFAM" id="SSF52047">
    <property type="entry name" value="RNI-like"/>
    <property type="match status" value="1"/>
</dbReference>
<evidence type="ECO:0000256" key="4">
    <source>
        <dbReference type="ARBA" id="ARBA00022527"/>
    </source>
</evidence>
<dbReference type="EMBL" id="QPKB01000014">
    <property type="protein sequence ID" value="RWR97583.1"/>
    <property type="molecule type" value="Genomic_DNA"/>
</dbReference>
<keyword evidence="4" id="KW-0723">Serine/threonine-protein kinase</keyword>
<dbReference type="GO" id="GO:0005524">
    <property type="term" value="F:ATP binding"/>
    <property type="evidence" value="ECO:0007669"/>
    <property type="project" value="UniProtKB-UniRule"/>
</dbReference>
<keyword evidence="12 24" id="KW-0418">Kinase</keyword>
<feature type="transmembrane region" description="Helical" evidence="21">
    <location>
        <begin position="659"/>
        <end position="683"/>
    </location>
</feature>
<name>A0A443Q3G1_9MAGN</name>
<dbReference type="SMART" id="SM00365">
    <property type="entry name" value="LRR_SD22"/>
    <property type="match status" value="7"/>
</dbReference>
<evidence type="ECO:0000256" key="19">
    <source>
        <dbReference type="ARBA" id="ARBA00048679"/>
    </source>
</evidence>
<dbReference type="InterPro" id="IPR008266">
    <property type="entry name" value="Tyr_kinase_AS"/>
</dbReference>
<keyword evidence="11 20" id="KW-0547">Nucleotide-binding</keyword>
<protein>
    <recommendedName>
        <fullName evidence="3">non-specific serine/threonine protein kinase</fullName>
        <ecNumber evidence="3">2.7.11.1</ecNumber>
    </recommendedName>
</protein>
<evidence type="ECO:0000256" key="11">
    <source>
        <dbReference type="ARBA" id="ARBA00022741"/>
    </source>
</evidence>
<evidence type="ECO:0000256" key="21">
    <source>
        <dbReference type="SAM" id="Phobius"/>
    </source>
</evidence>
<keyword evidence="8 21" id="KW-0812">Transmembrane</keyword>
<keyword evidence="17" id="KW-0325">Glycoprotein</keyword>
<dbReference type="InterPro" id="IPR051716">
    <property type="entry name" value="Plant_RL_S/T_kinase"/>
</dbReference>
<evidence type="ECO:0000256" key="22">
    <source>
        <dbReference type="SAM" id="SignalP"/>
    </source>
</evidence>
<dbReference type="Pfam" id="PF00560">
    <property type="entry name" value="LRR_1"/>
    <property type="match status" value="7"/>
</dbReference>
<dbReference type="GO" id="GO:0004674">
    <property type="term" value="F:protein serine/threonine kinase activity"/>
    <property type="evidence" value="ECO:0007669"/>
    <property type="project" value="UniProtKB-KW"/>
</dbReference>
<dbReference type="PANTHER" id="PTHR48053">
    <property type="entry name" value="LEUCINE RICH REPEAT FAMILY PROTEIN, EXPRESSED"/>
    <property type="match status" value="1"/>
</dbReference>
<evidence type="ECO:0000256" key="20">
    <source>
        <dbReference type="PROSITE-ProRule" id="PRU10141"/>
    </source>
</evidence>
<dbReference type="AlphaFoldDB" id="A0A443Q3G1"/>
<keyword evidence="25" id="KW-1185">Reference proteome</keyword>
<comment type="subcellular location">
    <subcellularLocation>
        <location evidence="1">Cell membrane</location>
    </subcellularLocation>
    <subcellularLocation>
        <location evidence="2">Membrane</location>
        <topology evidence="2">Single-pass type I membrane protein</topology>
    </subcellularLocation>
</comment>
<dbReference type="GO" id="GO:0009791">
    <property type="term" value="P:post-embryonic development"/>
    <property type="evidence" value="ECO:0007669"/>
    <property type="project" value="UniProtKB-ARBA"/>
</dbReference>
<evidence type="ECO:0000313" key="24">
    <source>
        <dbReference type="EMBL" id="RWR97583.1"/>
    </source>
</evidence>
<evidence type="ECO:0000256" key="5">
    <source>
        <dbReference type="ARBA" id="ARBA00022553"/>
    </source>
</evidence>
<dbReference type="FunFam" id="3.30.200.20:FF:000309">
    <property type="entry name" value="Leucine-rich repeat receptor protein kinase MSP1"/>
    <property type="match status" value="1"/>
</dbReference>
<keyword evidence="5" id="KW-0597">Phosphoprotein</keyword>
<dbReference type="SUPFAM" id="SSF52058">
    <property type="entry name" value="L domain-like"/>
    <property type="match status" value="1"/>
</dbReference>
<feature type="signal peptide" evidence="22">
    <location>
        <begin position="1"/>
        <end position="29"/>
    </location>
</feature>
<keyword evidence="14 21" id="KW-1133">Transmembrane helix</keyword>
<dbReference type="FunFam" id="1.10.510.10:FF:000445">
    <property type="entry name" value="MDIS1-interacting receptor like kinase 2"/>
    <property type="match status" value="1"/>
</dbReference>
<dbReference type="InterPro" id="IPR000719">
    <property type="entry name" value="Prot_kinase_dom"/>
</dbReference>
<keyword evidence="13 20" id="KW-0067">ATP-binding</keyword>
<evidence type="ECO:0000256" key="17">
    <source>
        <dbReference type="ARBA" id="ARBA00023180"/>
    </source>
</evidence>
<keyword evidence="16 24" id="KW-0675">Receptor</keyword>
<proteinExistence type="predicted"/>
<dbReference type="GO" id="GO:0006952">
    <property type="term" value="P:defense response"/>
    <property type="evidence" value="ECO:0007669"/>
    <property type="project" value="UniProtKB-ARBA"/>
</dbReference>
<dbReference type="InterPro" id="IPR003591">
    <property type="entry name" value="Leu-rich_rpt_typical-subtyp"/>
</dbReference>
<dbReference type="OrthoDB" id="676979at2759"/>
<dbReference type="EC" id="2.7.11.1" evidence="3"/>
<sequence>MAERKKSSLTLLVISFVLLQLLLFLNVRAVAPTPVTQEAAEAQALLAWKDSLENHSLLNTWSLHNNSNATSTESKRNSTCNWLGITCNVAGRVTRIKLSHASLRGKLDNLGFSSFSELTILDVSNNALYGTIPAHIGTLTKLNILDLSVNQFFGYLPLSLGNLTKLTTLYIHTNKISGSIPQEIGYLKNLVDLELSTNLLTGTIPPTLGNLTKLTTLYIYKNNISGSIPQEIGYLKNLVQLSMNENLLTGSIPLNLGNLTKLTLLYIYENNISGSIPQEIGHLKNLIDLEISTNLLTGPIPSTIGNLKNLKFFNVGENKLSGSIPSQITNLTHLTWLYLGVNNLSAHLPKQLCHGGSLTKFSAFSNHLTGPIPKSLQNCTTLKRVRLQNNHLTGNISEVFGYYPNLIYMDLSNNELSGELSSKWGEWKNLTLLNLSGNKFSGKIPPEFGKLSQLGVLDLSSNSLAGEIPKEMGSLSSLFNLSLNDNELSGSVPLEIGLLSDLEGLYLSMNYLSGHIPEELMSCIKLRSLDLSRNNFSGSIPLQIGALATLRSLDLSQNSLSKEIPSQLGNLKMLENLNLSHNMLSGLIPPSFEETSSLMSIDISYNSLEGHIPKNKAFREAPFKALSHNKGLCGNISGLQPCNSTSIDKGHLNKVNKGVIIIALSISGIIFLLLACIVIFFFLKRRARHTTIELQEMSRGDVFSIWNYDGRIVYDDIIQATENFDGKYCIGVGGSGSVYKAELSTGQVVAVKKLHPLEGESMQDQKSFNNEIKALTEIRHRNIVKLYGFCSHEKCMFLVCEYIERGKLAEILSCEGALELDWIKRINIVNGVACALSYMHHDCCPPIVHRDISSNNMLLDSELEACISDFGTSKLLKPDSSNWSALAGTYGYVAPELAYTMEVTEKCDVYSFGVLTFEVLMGKHPRDLIHTLHFSIGQNILLKDVLDQRLSPPSAQTANEVISIAVVALACIRANPQSRPNMRSVSQKLLSHRLGTLEPFQTIALCQLNDLDI</sequence>
<keyword evidence="15 21" id="KW-0472">Membrane</keyword>
<keyword evidence="9 22" id="KW-0732">Signal</keyword>
<evidence type="ECO:0000256" key="2">
    <source>
        <dbReference type="ARBA" id="ARBA00004479"/>
    </source>
</evidence>
<dbReference type="SMART" id="SM00369">
    <property type="entry name" value="LRR_TYP"/>
    <property type="match status" value="9"/>
</dbReference>
<feature type="binding site" evidence="20">
    <location>
        <position position="753"/>
    </location>
    <ligand>
        <name>ATP</name>
        <dbReference type="ChEBI" id="CHEBI:30616"/>
    </ligand>
</feature>
<dbReference type="Gene3D" id="3.30.200.20">
    <property type="entry name" value="Phosphorylase Kinase, domain 1"/>
    <property type="match status" value="1"/>
</dbReference>
<dbReference type="STRING" id="337451.A0A443Q3G1"/>
<evidence type="ECO:0000256" key="15">
    <source>
        <dbReference type="ARBA" id="ARBA00023136"/>
    </source>
</evidence>
<evidence type="ECO:0000256" key="13">
    <source>
        <dbReference type="ARBA" id="ARBA00022840"/>
    </source>
</evidence>
<organism evidence="24 25">
    <name type="scientific">Cinnamomum micranthum f. kanehirae</name>
    <dbReference type="NCBI Taxonomy" id="337451"/>
    <lineage>
        <taxon>Eukaryota</taxon>
        <taxon>Viridiplantae</taxon>
        <taxon>Streptophyta</taxon>
        <taxon>Embryophyta</taxon>
        <taxon>Tracheophyta</taxon>
        <taxon>Spermatophyta</taxon>
        <taxon>Magnoliopsida</taxon>
        <taxon>Magnoliidae</taxon>
        <taxon>Laurales</taxon>
        <taxon>Lauraceae</taxon>
        <taxon>Cinnamomum</taxon>
    </lineage>
</organism>